<evidence type="ECO:0000313" key="4">
    <source>
        <dbReference type="Proteomes" id="UP000565613"/>
    </source>
</evidence>
<gene>
    <name evidence="3" type="ORF">HF885_04940</name>
</gene>
<feature type="compositionally biased region" description="Basic and acidic residues" evidence="1">
    <location>
        <begin position="910"/>
        <end position="920"/>
    </location>
</feature>
<dbReference type="EMBL" id="JABAGR010000004">
    <property type="protein sequence ID" value="NMF25785.1"/>
    <property type="molecule type" value="Genomic_DNA"/>
</dbReference>
<keyword evidence="2" id="KW-0472">Membrane</keyword>
<feature type="compositionally biased region" description="Acidic residues" evidence="1">
    <location>
        <begin position="1002"/>
        <end position="1026"/>
    </location>
</feature>
<accession>A0A7X9TAI8</accession>
<keyword evidence="2" id="KW-0812">Transmembrane</keyword>
<keyword evidence="2" id="KW-1133">Transmembrane helix</keyword>
<feature type="compositionally biased region" description="Acidic residues" evidence="1">
    <location>
        <begin position="1082"/>
        <end position="1092"/>
    </location>
</feature>
<feature type="compositionally biased region" description="Acidic residues" evidence="1">
    <location>
        <begin position="717"/>
        <end position="728"/>
    </location>
</feature>
<feature type="compositionally biased region" description="Acidic residues" evidence="1">
    <location>
        <begin position="1214"/>
        <end position="1227"/>
    </location>
</feature>
<evidence type="ECO:0000256" key="1">
    <source>
        <dbReference type="SAM" id="MobiDB-lite"/>
    </source>
</evidence>
<feature type="compositionally biased region" description="Low complexity" evidence="1">
    <location>
        <begin position="297"/>
        <end position="329"/>
    </location>
</feature>
<evidence type="ECO:0000256" key="2">
    <source>
        <dbReference type="SAM" id="Phobius"/>
    </source>
</evidence>
<feature type="transmembrane region" description="Helical" evidence="2">
    <location>
        <begin position="163"/>
        <end position="183"/>
    </location>
</feature>
<dbReference type="Proteomes" id="UP000565613">
    <property type="component" value="Unassembled WGS sequence"/>
</dbReference>
<feature type="compositionally biased region" description="Acidic residues" evidence="1">
    <location>
        <begin position="753"/>
        <end position="779"/>
    </location>
</feature>
<feature type="region of interest" description="Disordered" evidence="1">
    <location>
        <begin position="1184"/>
        <end position="1293"/>
    </location>
</feature>
<feature type="compositionally biased region" description="Low complexity" evidence="1">
    <location>
        <begin position="729"/>
        <end position="748"/>
    </location>
</feature>
<organism evidence="3 4">
    <name type="scientific">Parafannyhessea umbonata</name>
    <dbReference type="NCBI Taxonomy" id="604330"/>
    <lineage>
        <taxon>Bacteria</taxon>
        <taxon>Bacillati</taxon>
        <taxon>Actinomycetota</taxon>
        <taxon>Coriobacteriia</taxon>
        <taxon>Coriobacteriales</taxon>
        <taxon>Atopobiaceae</taxon>
        <taxon>Parafannyhessea</taxon>
    </lineage>
</organism>
<sequence>MATTRTYLDYLDEKIDISPANSQEELDAAELMGSLMEEHGLDVQMQEFDAPSQGKLAHYVLYIIMFVGMLLAGFLGTIAGAVGLILVAASFVLLAMEFAGRDVLGNIGPRGRSQNVIGVHRATGPLVMKGNRPIVIVAHYDSPNEDLLSRPQIARYQPTLKRATFYCAVVVPICALVQLLGFLPEGFRHIFWIVGILASLPLLAVGVSAIYQKFAPCTTGANDNKASLAAMLGVMDMVRPADDAAKRYVALHPRQPMEELPQEEPAQQGEEYAEPLAGEGQYAGEDGYYPAEAVAGENAPEEAAQAQPVPEAQAEPEAPADAAGSPSAVEPSDAEGADAYYPEAYDAVAPEAAANAAPAAKPEVPTNPVAAFFKKASASIAGGVRTIRDEVEARRAGDAAHAAEQPAEGEDFAEATAGYPEDFATEEEPQGEKSEAPAPRADVSGAHDVHVRRATPLPAQVPEVDPFEDNVRRGPDFMGSLNILPADCEIVYDNPPRPRPDLSNLPEVPEIPDFTAEFEEKYAASFSPKAPEAQPAPDSTADAVAPRDVEPLATVQPHVAGNLDETRYSPVAAGNPYIESAPAEVDYIHYVTYDEQYPIVEEYEVIEEPKHDEPGDSGEAPGAAAADATDAPRGDGATPVAGGPASDASDYATDAVAAPAGEPAHTTDRHDATSREDTAHMDAASAVDDGQPHLIDLPEIEPHYTAIDHAVPEVIYEDEPEPEPEPDAEPAAQPEAAQDEQAVAEAPASDADLAPEQEWESDESDTVVDEDYEVEDSTGDEAAGAEQTTAEDDEFLIPVSNDAAEPYYYDAPALEGDDAEKDETTAAEGVDDGAGVVPTEDDAAGETSWEELVTVGPARSEEKQKASGFLAKLKSLFAGHGARQKPARYAAPGEEPLPVDSTADMPVLHLENDDKSEPGEHAAANVDPTQRYDPVSQESASDWDAQPYAEYAEEDSADYDDDYRVDATDDDGAYDDHEYDVAPAGEPHDASFGPEPAPEAEVAPEAEPASEYEAAPEYEPEAEAAPEEEHGFAATFGVDSIGDDAPIIEDYEVIDDTRADDPKVPGSQLPDADAIPYQQSAPEEEFSDEAADDTARLDALEATAHLKPLRPATLRDEYGDGVEPMPTYDEPEDAASQEEPAAADDTTEQDTVPAEPLEAPVATQADETVPEVAAQVAEVEALPVAGTAENVTEPADDAGAPLGGDGEARAEADRDVDETADATEETESQLPSEAEATGAMSGYSFVPNEEVPEEELAAKDASGLDAPIEDDTPAEKIPAPRPIDDPSWGRSEFRPAHNSMARRAVLFDLPDPSEATTDPFGTGNIGNSGALRTGRTPIAAGAEKVDSAPLGTREPIGLVNGTHAMQDEASRLSGSAERTRKAQAAAARKRFSSLFGNREKRRDPEPEQQSMGEWLGVGDDFDAKTDGRKIGDWQHFGEDEKNGDSGRRGDWKGGATTRSGFRVVEGDGDDSAGVYGGQPYDGQPYDDQPAYDDQQPTYDDQPQADDAAPQAEGYDLYPADDSAYQQGANDSGTDAAAGAEGYAVDGYAQGAAPADAYAGAEVAGQEPTQEDLRQAILGMSNDELLAHDIYFVALGASNVDHAGMKHFLAEHRGDIRGAFLLNLDSVGAGDLVFLTHEGRTNTRRSDRRMGRMLMGIAKDLHIPLGRAKLDWGETDATLAMQNSVRATTLMGMSPDGVPALSATSDDVPENVNPSQVVAVSDLIAELIRRS</sequence>
<feature type="compositionally biased region" description="Low complexity" evidence="1">
    <location>
        <begin position="1477"/>
        <end position="1511"/>
    </location>
</feature>
<feature type="region of interest" description="Disordered" evidence="1">
    <location>
        <begin position="1055"/>
        <end position="1093"/>
    </location>
</feature>
<dbReference type="RefSeq" id="WP_170103827.1">
    <property type="nucleotide sequence ID" value="NZ_JABAGR010000004.1"/>
</dbReference>
<feature type="region of interest" description="Disordered" evidence="1">
    <location>
        <begin position="717"/>
        <end position="847"/>
    </location>
</feature>
<dbReference type="SUPFAM" id="SSF53187">
    <property type="entry name" value="Zn-dependent exopeptidases"/>
    <property type="match status" value="2"/>
</dbReference>
<dbReference type="Gene3D" id="3.40.630.10">
    <property type="entry name" value="Zn peptidases"/>
    <property type="match status" value="2"/>
</dbReference>
<feature type="region of interest" description="Disordered" evidence="1">
    <location>
        <begin position="610"/>
        <end position="650"/>
    </location>
</feature>
<feature type="transmembrane region" description="Helical" evidence="2">
    <location>
        <begin position="190"/>
        <end position="211"/>
    </location>
</feature>
<evidence type="ECO:0008006" key="5">
    <source>
        <dbReference type="Google" id="ProtNLM"/>
    </source>
</evidence>
<feature type="compositionally biased region" description="Low complexity" evidence="1">
    <location>
        <begin position="617"/>
        <end position="637"/>
    </location>
</feature>
<comment type="caution">
    <text evidence="3">The sequence shown here is derived from an EMBL/GenBank/DDBJ whole genome shotgun (WGS) entry which is preliminary data.</text>
</comment>
<feature type="region of interest" description="Disordered" evidence="1">
    <location>
        <begin position="1308"/>
        <end position="1534"/>
    </location>
</feature>
<reference evidence="3 4" key="1">
    <citation type="submission" date="2020-04" db="EMBL/GenBank/DDBJ databases">
        <authorList>
            <person name="Hitch T.C.A."/>
            <person name="Wylensek D."/>
            <person name="Clavel T."/>
        </authorList>
    </citation>
    <scope>NUCLEOTIDE SEQUENCE [LARGE SCALE GENOMIC DNA]</scope>
    <source>
        <strain evidence="3 4">105184</strain>
    </source>
</reference>
<feature type="compositionally biased region" description="Acidic residues" evidence="1">
    <location>
        <begin position="1129"/>
        <end position="1148"/>
    </location>
</feature>
<feature type="region of interest" description="Disordered" evidence="1">
    <location>
        <begin position="882"/>
        <end position="1028"/>
    </location>
</feature>
<feature type="compositionally biased region" description="Polar residues" evidence="1">
    <location>
        <begin position="1523"/>
        <end position="1532"/>
    </location>
</feature>
<proteinExistence type="predicted"/>
<feature type="region of interest" description="Disordered" evidence="1">
    <location>
        <begin position="297"/>
        <end position="334"/>
    </location>
</feature>
<feature type="region of interest" description="Disordered" evidence="1">
    <location>
        <begin position="424"/>
        <end position="445"/>
    </location>
</feature>
<feature type="compositionally biased region" description="Low complexity" evidence="1">
    <location>
        <begin position="802"/>
        <end position="813"/>
    </location>
</feature>
<feature type="compositionally biased region" description="Basic and acidic residues" evidence="1">
    <location>
        <begin position="1421"/>
        <end position="1451"/>
    </location>
</feature>
<protein>
    <recommendedName>
        <fullName evidence="5">Peptidase M28 domain-containing protein</fullName>
    </recommendedName>
</protein>
<feature type="transmembrane region" description="Helical" evidence="2">
    <location>
        <begin position="61"/>
        <end position="94"/>
    </location>
</feature>
<name>A0A7X9TAI8_9ACTN</name>
<feature type="region of interest" description="Disordered" evidence="1">
    <location>
        <begin position="1108"/>
        <end position="1168"/>
    </location>
</feature>
<feature type="compositionally biased region" description="Acidic residues" evidence="1">
    <location>
        <begin position="951"/>
        <end position="961"/>
    </location>
</feature>
<evidence type="ECO:0000313" key="3">
    <source>
        <dbReference type="EMBL" id="NMF25785.1"/>
    </source>
</evidence>